<evidence type="ECO:0000313" key="1">
    <source>
        <dbReference type="EMBL" id="OTG13785.1"/>
    </source>
</evidence>
<sequence>MKRLQVVGEQSSKPKSTKCTPIEEEGLAKAYIARLTTRQKVIIKRVTGFGPRFWRSSSTLWTKARIVISTRCRQSGGN</sequence>
<dbReference type="Proteomes" id="UP000215914">
    <property type="component" value="Chromosome 9"/>
</dbReference>
<dbReference type="EMBL" id="CM007898">
    <property type="protein sequence ID" value="OTG13785.1"/>
    <property type="molecule type" value="Genomic_DNA"/>
</dbReference>
<accession>A0A251TRM8</accession>
<keyword evidence="2" id="KW-1185">Reference proteome</keyword>
<proteinExistence type="predicted"/>
<protein>
    <submittedName>
        <fullName evidence="1">Uncharacterized protein</fullName>
    </submittedName>
</protein>
<reference evidence="2" key="1">
    <citation type="journal article" date="2017" name="Nature">
        <title>The sunflower genome provides insights into oil metabolism, flowering and Asterid evolution.</title>
        <authorList>
            <person name="Badouin H."/>
            <person name="Gouzy J."/>
            <person name="Grassa C.J."/>
            <person name="Murat F."/>
            <person name="Staton S.E."/>
            <person name="Cottret L."/>
            <person name="Lelandais-Briere C."/>
            <person name="Owens G.L."/>
            <person name="Carrere S."/>
            <person name="Mayjonade B."/>
            <person name="Legrand L."/>
            <person name="Gill N."/>
            <person name="Kane N.C."/>
            <person name="Bowers J.E."/>
            <person name="Hubner S."/>
            <person name="Bellec A."/>
            <person name="Berard A."/>
            <person name="Berges H."/>
            <person name="Blanchet N."/>
            <person name="Boniface M.C."/>
            <person name="Brunel D."/>
            <person name="Catrice O."/>
            <person name="Chaidir N."/>
            <person name="Claudel C."/>
            <person name="Donnadieu C."/>
            <person name="Faraut T."/>
            <person name="Fievet G."/>
            <person name="Helmstetter N."/>
            <person name="King M."/>
            <person name="Knapp S.J."/>
            <person name="Lai Z."/>
            <person name="Le Paslier M.C."/>
            <person name="Lippi Y."/>
            <person name="Lorenzon L."/>
            <person name="Mandel J.R."/>
            <person name="Marage G."/>
            <person name="Marchand G."/>
            <person name="Marquand E."/>
            <person name="Bret-Mestries E."/>
            <person name="Morien E."/>
            <person name="Nambeesan S."/>
            <person name="Nguyen T."/>
            <person name="Pegot-Espagnet P."/>
            <person name="Pouilly N."/>
            <person name="Raftis F."/>
            <person name="Sallet E."/>
            <person name="Schiex T."/>
            <person name="Thomas J."/>
            <person name="Vandecasteele C."/>
            <person name="Vares D."/>
            <person name="Vear F."/>
            <person name="Vautrin S."/>
            <person name="Crespi M."/>
            <person name="Mangin B."/>
            <person name="Burke J.M."/>
            <person name="Salse J."/>
            <person name="Munos S."/>
            <person name="Vincourt P."/>
            <person name="Rieseberg L.H."/>
            <person name="Langlade N.B."/>
        </authorList>
    </citation>
    <scope>NUCLEOTIDE SEQUENCE [LARGE SCALE GENOMIC DNA]</scope>
    <source>
        <strain evidence="2">cv. SF193</strain>
    </source>
</reference>
<evidence type="ECO:0000313" key="2">
    <source>
        <dbReference type="Proteomes" id="UP000215914"/>
    </source>
</evidence>
<gene>
    <name evidence="1" type="ORF">HannXRQ_Chr09g0242091</name>
</gene>
<dbReference type="InParanoid" id="A0A251TRM8"/>
<name>A0A251TRM8_HELAN</name>
<organism evidence="1 2">
    <name type="scientific">Helianthus annuus</name>
    <name type="common">Common sunflower</name>
    <dbReference type="NCBI Taxonomy" id="4232"/>
    <lineage>
        <taxon>Eukaryota</taxon>
        <taxon>Viridiplantae</taxon>
        <taxon>Streptophyta</taxon>
        <taxon>Embryophyta</taxon>
        <taxon>Tracheophyta</taxon>
        <taxon>Spermatophyta</taxon>
        <taxon>Magnoliopsida</taxon>
        <taxon>eudicotyledons</taxon>
        <taxon>Gunneridae</taxon>
        <taxon>Pentapetalae</taxon>
        <taxon>asterids</taxon>
        <taxon>campanulids</taxon>
        <taxon>Asterales</taxon>
        <taxon>Asteraceae</taxon>
        <taxon>Asteroideae</taxon>
        <taxon>Heliantheae alliance</taxon>
        <taxon>Heliantheae</taxon>
        <taxon>Helianthus</taxon>
    </lineage>
</organism>
<dbReference type="AlphaFoldDB" id="A0A251TRM8"/>